<comment type="caution">
    <text evidence="10">The sequence shown here is derived from an EMBL/GenBank/DDBJ whole genome shotgun (WGS) entry which is preliminary data.</text>
</comment>
<proteinExistence type="inferred from homology"/>
<dbReference type="SUPFAM" id="SSF160964">
    <property type="entry name" value="MalF N-terminal region-like"/>
    <property type="match status" value="1"/>
</dbReference>
<evidence type="ECO:0000256" key="1">
    <source>
        <dbReference type="ARBA" id="ARBA00004651"/>
    </source>
</evidence>
<dbReference type="CDD" id="cd06261">
    <property type="entry name" value="TM_PBP2"/>
    <property type="match status" value="1"/>
</dbReference>
<feature type="transmembrane region" description="Helical" evidence="7">
    <location>
        <begin position="38"/>
        <end position="57"/>
    </location>
</feature>
<evidence type="ECO:0000256" key="6">
    <source>
        <dbReference type="ARBA" id="ARBA00023136"/>
    </source>
</evidence>
<evidence type="ECO:0000313" key="11">
    <source>
        <dbReference type="Proteomes" id="UP000287224"/>
    </source>
</evidence>
<feature type="region of interest" description="Disordered" evidence="8">
    <location>
        <begin position="1"/>
        <end position="20"/>
    </location>
</feature>
<sequence length="335" mass="37704">MISTSQQRQPPLSSRSSSQGYKRPNFFQRLWRSEDLKGYLYISPWLIGFLLLGLWPITQTFYYSFTKFNLFNDPTWIGFKNYQDILTRDPIFLQACINMVVYVLCSTIISIVGGLGLALLLNQKFPGNHFFRTVLYIPSLLVGVAIAKLFKAIFAAGDNGLANVFLGLFHIAPVNWLGDYSRPWIGVIAMILVNVWFIGGTMLIFLAGLKGISETYYEAARIDGAGKWSTFWRITVPLLSPVIVFNTILTLIGHIQVFETPLVFASSQGTVSTGNPLGYHNSLAVFLTYIYRRAFISNDYGYASALSVTVFVITLILTLFVLASIRFSHYSEQEN</sequence>
<feature type="domain" description="ABC transmembrane type-1" evidence="9">
    <location>
        <begin position="96"/>
        <end position="321"/>
    </location>
</feature>
<evidence type="ECO:0000259" key="9">
    <source>
        <dbReference type="PROSITE" id="PS50928"/>
    </source>
</evidence>
<dbReference type="PROSITE" id="PS50928">
    <property type="entry name" value="ABC_TM1"/>
    <property type="match status" value="1"/>
</dbReference>
<feature type="transmembrane region" description="Helical" evidence="7">
    <location>
        <begin position="230"/>
        <end position="257"/>
    </location>
</feature>
<dbReference type="SUPFAM" id="SSF161098">
    <property type="entry name" value="MetI-like"/>
    <property type="match status" value="1"/>
</dbReference>
<dbReference type="PANTHER" id="PTHR30193">
    <property type="entry name" value="ABC TRANSPORTER PERMEASE PROTEIN"/>
    <property type="match status" value="1"/>
</dbReference>
<dbReference type="InterPro" id="IPR000515">
    <property type="entry name" value="MetI-like"/>
</dbReference>
<dbReference type="InterPro" id="IPR051393">
    <property type="entry name" value="ABC_transporter_permease"/>
</dbReference>
<name>A0A401ZS23_9CHLR</name>
<keyword evidence="6 7" id="KW-0472">Membrane</keyword>
<evidence type="ECO:0000256" key="7">
    <source>
        <dbReference type="RuleBase" id="RU363032"/>
    </source>
</evidence>
<keyword evidence="5 7" id="KW-1133">Transmembrane helix</keyword>
<dbReference type="Proteomes" id="UP000287224">
    <property type="component" value="Unassembled WGS sequence"/>
</dbReference>
<organism evidence="10 11">
    <name type="scientific">Dictyobacter aurantiacus</name>
    <dbReference type="NCBI Taxonomy" id="1936993"/>
    <lineage>
        <taxon>Bacteria</taxon>
        <taxon>Bacillati</taxon>
        <taxon>Chloroflexota</taxon>
        <taxon>Ktedonobacteria</taxon>
        <taxon>Ktedonobacterales</taxon>
        <taxon>Dictyobacteraceae</taxon>
        <taxon>Dictyobacter</taxon>
    </lineage>
</organism>
<evidence type="ECO:0000256" key="5">
    <source>
        <dbReference type="ARBA" id="ARBA00022989"/>
    </source>
</evidence>
<keyword evidence="4 7" id="KW-0812">Transmembrane</keyword>
<dbReference type="RefSeq" id="WP_126602298.1">
    <property type="nucleotide sequence ID" value="NZ_BIFQ01000002.1"/>
</dbReference>
<keyword evidence="2 7" id="KW-0813">Transport</keyword>
<dbReference type="Gene3D" id="1.10.3720.10">
    <property type="entry name" value="MetI-like"/>
    <property type="match status" value="1"/>
</dbReference>
<keyword evidence="3" id="KW-1003">Cell membrane</keyword>
<accession>A0A401ZS23</accession>
<dbReference type="GO" id="GO:0005886">
    <property type="term" value="C:plasma membrane"/>
    <property type="evidence" value="ECO:0007669"/>
    <property type="project" value="UniProtKB-SubCell"/>
</dbReference>
<feature type="transmembrane region" description="Helical" evidence="7">
    <location>
        <begin position="133"/>
        <end position="156"/>
    </location>
</feature>
<dbReference type="EMBL" id="BIFQ01000002">
    <property type="protein sequence ID" value="GCE09665.1"/>
    <property type="molecule type" value="Genomic_DNA"/>
</dbReference>
<dbReference type="PANTHER" id="PTHR30193:SF41">
    <property type="entry name" value="DIACETYLCHITOBIOSE UPTAKE SYSTEM PERMEASE PROTEIN NGCF"/>
    <property type="match status" value="1"/>
</dbReference>
<feature type="transmembrane region" description="Helical" evidence="7">
    <location>
        <begin position="184"/>
        <end position="209"/>
    </location>
</feature>
<evidence type="ECO:0000256" key="4">
    <source>
        <dbReference type="ARBA" id="ARBA00022692"/>
    </source>
</evidence>
<keyword evidence="11" id="KW-1185">Reference proteome</keyword>
<comment type="similarity">
    <text evidence="7">Belongs to the binding-protein-dependent transport system permease family.</text>
</comment>
<feature type="transmembrane region" description="Helical" evidence="7">
    <location>
        <begin position="302"/>
        <end position="325"/>
    </location>
</feature>
<dbReference type="Pfam" id="PF00528">
    <property type="entry name" value="BPD_transp_1"/>
    <property type="match status" value="1"/>
</dbReference>
<dbReference type="GO" id="GO:0055085">
    <property type="term" value="P:transmembrane transport"/>
    <property type="evidence" value="ECO:0007669"/>
    <property type="project" value="InterPro"/>
</dbReference>
<feature type="transmembrane region" description="Helical" evidence="7">
    <location>
        <begin position="91"/>
        <end position="121"/>
    </location>
</feature>
<gene>
    <name evidence="10" type="ORF">KDAU_69940</name>
</gene>
<evidence type="ECO:0000256" key="3">
    <source>
        <dbReference type="ARBA" id="ARBA00022475"/>
    </source>
</evidence>
<protein>
    <submittedName>
        <fullName evidence="10">ABC transporter permease</fullName>
    </submittedName>
</protein>
<evidence type="ECO:0000256" key="2">
    <source>
        <dbReference type="ARBA" id="ARBA00022448"/>
    </source>
</evidence>
<dbReference type="AlphaFoldDB" id="A0A401ZS23"/>
<comment type="subcellular location">
    <subcellularLocation>
        <location evidence="1 7">Cell membrane</location>
        <topology evidence="1 7">Multi-pass membrane protein</topology>
    </subcellularLocation>
</comment>
<reference evidence="11" key="1">
    <citation type="submission" date="2018-12" db="EMBL/GenBank/DDBJ databases">
        <title>Tengunoibacter tsumagoiensis gen. nov., sp. nov., Dictyobacter kobayashii sp. nov., D. alpinus sp. nov., and D. joshuensis sp. nov. and description of Dictyobacteraceae fam. nov. within the order Ktedonobacterales isolated from Tengu-no-mugimeshi.</title>
        <authorList>
            <person name="Wang C.M."/>
            <person name="Zheng Y."/>
            <person name="Sakai Y."/>
            <person name="Toyoda A."/>
            <person name="Minakuchi Y."/>
            <person name="Abe K."/>
            <person name="Yokota A."/>
            <person name="Yabe S."/>
        </authorList>
    </citation>
    <scope>NUCLEOTIDE SEQUENCE [LARGE SCALE GENOMIC DNA]</scope>
    <source>
        <strain evidence="11">S-27</strain>
    </source>
</reference>
<feature type="compositionally biased region" description="Low complexity" evidence="8">
    <location>
        <begin position="1"/>
        <end position="19"/>
    </location>
</feature>
<evidence type="ECO:0000313" key="10">
    <source>
        <dbReference type="EMBL" id="GCE09665.1"/>
    </source>
</evidence>
<evidence type="ECO:0000256" key="8">
    <source>
        <dbReference type="SAM" id="MobiDB-lite"/>
    </source>
</evidence>
<dbReference type="OrthoDB" id="9785836at2"/>
<dbReference type="InterPro" id="IPR035906">
    <property type="entry name" value="MetI-like_sf"/>
</dbReference>